<evidence type="ECO:0000313" key="3">
    <source>
        <dbReference type="Proteomes" id="UP001341281"/>
    </source>
</evidence>
<keyword evidence="3" id="KW-1185">Reference proteome</keyword>
<dbReference type="Proteomes" id="UP001341281">
    <property type="component" value="Chromosome 10"/>
</dbReference>
<sequence length="72" mass="7631">MAPGLPLSWEGGCLDLCLRGTEAASKQVGARAATFMPANCSMEYHDDTSTAPPSGPSTQGRKGRCYQNPEKK</sequence>
<feature type="compositionally biased region" description="Polar residues" evidence="1">
    <location>
        <begin position="49"/>
        <end position="60"/>
    </location>
</feature>
<evidence type="ECO:0000256" key="1">
    <source>
        <dbReference type="SAM" id="MobiDB-lite"/>
    </source>
</evidence>
<reference evidence="2 3" key="1">
    <citation type="submission" date="2024-02" db="EMBL/GenBank/DDBJ databases">
        <title>High-quality chromosome-scale genome assembly of Pensacola bahiagrass (Paspalum notatum Flugge var. saurae).</title>
        <authorList>
            <person name="Vega J.M."/>
            <person name="Podio M."/>
            <person name="Orjuela J."/>
            <person name="Siena L.A."/>
            <person name="Pessino S.C."/>
            <person name="Combes M.C."/>
            <person name="Mariac C."/>
            <person name="Albertini E."/>
            <person name="Pupilli F."/>
            <person name="Ortiz J.P.A."/>
            <person name="Leblanc O."/>
        </authorList>
    </citation>
    <scope>NUCLEOTIDE SEQUENCE [LARGE SCALE GENOMIC DNA]</scope>
    <source>
        <strain evidence="2">R1</strain>
        <tissue evidence="2">Leaf</tissue>
    </source>
</reference>
<proteinExistence type="predicted"/>
<dbReference type="EMBL" id="CP144754">
    <property type="protein sequence ID" value="WVZ95979.1"/>
    <property type="molecule type" value="Genomic_DNA"/>
</dbReference>
<protein>
    <submittedName>
        <fullName evidence="2">Uncharacterized protein</fullName>
    </submittedName>
</protein>
<organism evidence="2 3">
    <name type="scientific">Paspalum notatum var. saurae</name>
    <dbReference type="NCBI Taxonomy" id="547442"/>
    <lineage>
        <taxon>Eukaryota</taxon>
        <taxon>Viridiplantae</taxon>
        <taxon>Streptophyta</taxon>
        <taxon>Embryophyta</taxon>
        <taxon>Tracheophyta</taxon>
        <taxon>Spermatophyta</taxon>
        <taxon>Magnoliopsida</taxon>
        <taxon>Liliopsida</taxon>
        <taxon>Poales</taxon>
        <taxon>Poaceae</taxon>
        <taxon>PACMAD clade</taxon>
        <taxon>Panicoideae</taxon>
        <taxon>Andropogonodae</taxon>
        <taxon>Paspaleae</taxon>
        <taxon>Paspalinae</taxon>
        <taxon>Paspalum</taxon>
    </lineage>
</organism>
<gene>
    <name evidence="2" type="ORF">U9M48_041676</name>
</gene>
<accession>A0AAQ3UV25</accession>
<name>A0AAQ3UV25_PASNO</name>
<dbReference type="AlphaFoldDB" id="A0AAQ3UV25"/>
<evidence type="ECO:0000313" key="2">
    <source>
        <dbReference type="EMBL" id="WVZ95979.1"/>
    </source>
</evidence>
<feature type="region of interest" description="Disordered" evidence="1">
    <location>
        <begin position="42"/>
        <end position="72"/>
    </location>
</feature>